<dbReference type="InterPro" id="IPR027599">
    <property type="entry name" value="PqqD-rel_X"/>
</dbReference>
<dbReference type="EMBL" id="JBHSMZ010000026">
    <property type="protein sequence ID" value="MFC5552267.1"/>
    <property type="molecule type" value="Genomic_DNA"/>
</dbReference>
<sequence length="95" mass="11028">MADREIWRLRPGQTLQYRHWDDEYVLYNDLSGDTHLLDDAAIEILLFLKNDPAPLPVLAAVLQSAFDIDDTELYEEIGILLERLKHLYLIDTLAC</sequence>
<reference evidence="2" key="1">
    <citation type="journal article" date="2019" name="Int. J. Syst. Evol. Microbiol.">
        <title>The Global Catalogue of Microorganisms (GCM) 10K type strain sequencing project: providing services to taxonomists for standard genome sequencing and annotation.</title>
        <authorList>
            <consortium name="The Broad Institute Genomics Platform"/>
            <consortium name="The Broad Institute Genome Sequencing Center for Infectious Disease"/>
            <person name="Wu L."/>
            <person name="Ma J."/>
        </authorList>
    </citation>
    <scope>NUCLEOTIDE SEQUENCE [LARGE SCALE GENOMIC DNA]</scope>
    <source>
        <strain evidence="2">CGMCC 4.5798</strain>
    </source>
</reference>
<proteinExistence type="predicted"/>
<dbReference type="Proteomes" id="UP001596086">
    <property type="component" value="Unassembled WGS sequence"/>
</dbReference>
<gene>
    <name evidence="1" type="ORF">ACFPO9_27440</name>
</gene>
<protein>
    <submittedName>
        <fullName evidence="1">HPr-rel-A system PqqD family peptide chaperone</fullName>
    </submittedName>
</protein>
<dbReference type="RefSeq" id="WP_379777559.1">
    <property type="nucleotide sequence ID" value="NZ_JBHSMZ010000026.1"/>
</dbReference>
<evidence type="ECO:0000313" key="2">
    <source>
        <dbReference type="Proteomes" id="UP001596086"/>
    </source>
</evidence>
<dbReference type="NCBIfam" id="TIGR04353">
    <property type="entry name" value="PqqD_rel_X"/>
    <property type="match status" value="1"/>
</dbReference>
<keyword evidence="2" id="KW-1185">Reference proteome</keyword>
<accession>A0ABW0S648</accession>
<dbReference type="Pfam" id="PF05402">
    <property type="entry name" value="PqqD"/>
    <property type="match status" value="1"/>
</dbReference>
<name>A0ABW0S648_9BURK</name>
<organism evidence="1 2">
    <name type="scientific">Massilia aerilata</name>
    <dbReference type="NCBI Taxonomy" id="453817"/>
    <lineage>
        <taxon>Bacteria</taxon>
        <taxon>Pseudomonadati</taxon>
        <taxon>Pseudomonadota</taxon>
        <taxon>Betaproteobacteria</taxon>
        <taxon>Burkholderiales</taxon>
        <taxon>Oxalobacteraceae</taxon>
        <taxon>Telluria group</taxon>
        <taxon>Massilia</taxon>
    </lineage>
</organism>
<evidence type="ECO:0000313" key="1">
    <source>
        <dbReference type="EMBL" id="MFC5552267.1"/>
    </source>
</evidence>
<comment type="caution">
    <text evidence="1">The sequence shown here is derived from an EMBL/GenBank/DDBJ whole genome shotgun (WGS) entry which is preliminary data.</text>
</comment>
<dbReference type="InterPro" id="IPR008792">
    <property type="entry name" value="PQQD"/>
</dbReference>